<proteinExistence type="predicted"/>
<keyword evidence="3" id="KW-1185">Reference proteome</keyword>
<evidence type="ECO:0000313" key="2">
    <source>
        <dbReference type="EMBL" id="ERI10292.1"/>
    </source>
</evidence>
<dbReference type="EMBL" id="AWSJ01000110">
    <property type="protein sequence ID" value="ERI10292.1"/>
    <property type="molecule type" value="Genomic_DNA"/>
</dbReference>
<evidence type="ECO:0000259" key="1">
    <source>
        <dbReference type="Pfam" id="PF02589"/>
    </source>
</evidence>
<dbReference type="InterPro" id="IPR024185">
    <property type="entry name" value="FTHF_cligase-like_sf"/>
</dbReference>
<dbReference type="Gene3D" id="3.40.50.10420">
    <property type="entry name" value="NagB/RpiA/CoA transferase-like"/>
    <property type="match status" value="1"/>
</dbReference>
<dbReference type="PANTHER" id="PTHR43682">
    <property type="entry name" value="LACTATE UTILIZATION PROTEIN C"/>
    <property type="match status" value="1"/>
</dbReference>
<dbReference type="RefSeq" id="WP_021619836.1">
    <property type="nucleotide sequence ID" value="NZ_KE952705.1"/>
</dbReference>
<dbReference type="AlphaFoldDB" id="U1YDZ3"/>
<dbReference type="STRING" id="649747.HMPREF0083_01638"/>
<dbReference type="eggNOG" id="COG1556">
    <property type="taxonomic scope" value="Bacteria"/>
</dbReference>
<sequence>MATKEREAFLNRIASKLGRPRRSGIKPPDWGAKPYVHLHEKLDQGGLIQQFIENLRMLRTEVLHIFPEEMEWALQQIFQETPAHSVVYWDDERLHTLGLSQLLDKQGVIHRSWDTSVDEQELRNEIAGIEMGIAYAELGLSETGTVMLWNGGGRGRLVSLLPPVFVVVLSDRTIVPRLTEAAAYVHEKVPGGLPACLNFITGPSRTGDIEMDLAFGVHGPGKVHVILLKE</sequence>
<dbReference type="InterPro" id="IPR037171">
    <property type="entry name" value="NagB/RpiA_transferase-like"/>
</dbReference>
<organism evidence="2 3">
    <name type="scientific">Aneurinibacillus aneurinilyticus ATCC 12856</name>
    <dbReference type="NCBI Taxonomy" id="649747"/>
    <lineage>
        <taxon>Bacteria</taxon>
        <taxon>Bacillati</taxon>
        <taxon>Bacillota</taxon>
        <taxon>Bacilli</taxon>
        <taxon>Bacillales</taxon>
        <taxon>Paenibacillaceae</taxon>
        <taxon>Aneurinibacillus group</taxon>
        <taxon>Aneurinibacillus</taxon>
    </lineage>
</organism>
<dbReference type="Proteomes" id="UP000016511">
    <property type="component" value="Unassembled WGS sequence"/>
</dbReference>
<reference evidence="2 3" key="1">
    <citation type="submission" date="2013-08" db="EMBL/GenBank/DDBJ databases">
        <authorList>
            <person name="Weinstock G."/>
            <person name="Sodergren E."/>
            <person name="Wylie T."/>
            <person name="Fulton L."/>
            <person name="Fulton R."/>
            <person name="Fronick C."/>
            <person name="O'Laughlin M."/>
            <person name="Godfrey J."/>
            <person name="Miner T."/>
            <person name="Herter B."/>
            <person name="Appelbaum E."/>
            <person name="Cordes M."/>
            <person name="Lek S."/>
            <person name="Wollam A."/>
            <person name="Pepin K.H."/>
            <person name="Palsikar V.B."/>
            <person name="Mitreva M."/>
            <person name="Wilson R.K."/>
        </authorList>
    </citation>
    <scope>NUCLEOTIDE SEQUENCE [LARGE SCALE GENOMIC DNA]</scope>
    <source>
        <strain evidence="2 3">ATCC 12856</strain>
    </source>
</reference>
<dbReference type="PATRIC" id="fig|649747.3.peg.1482"/>
<dbReference type="GeneID" id="92837834"/>
<accession>U1YDZ3</accession>
<comment type="caution">
    <text evidence="2">The sequence shown here is derived from an EMBL/GenBank/DDBJ whole genome shotgun (WGS) entry which is preliminary data.</text>
</comment>
<dbReference type="PANTHER" id="PTHR43682:SF1">
    <property type="entry name" value="LACTATE UTILIZATION PROTEIN C"/>
    <property type="match status" value="1"/>
</dbReference>
<evidence type="ECO:0000313" key="3">
    <source>
        <dbReference type="Proteomes" id="UP000016511"/>
    </source>
</evidence>
<dbReference type="SUPFAM" id="SSF100950">
    <property type="entry name" value="NagB/RpiA/CoA transferase-like"/>
    <property type="match status" value="1"/>
</dbReference>
<gene>
    <name evidence="2" type="ORF">HMPREF0083_01638</name>
</gene>
<name>U1YDZ3_ANEAE</name>
<feature type="domain" description="LUD" evidence="1">
    <location>
        <begin position="48"/>
        <end position="228"/>
    </location>
</feature>
<dbReference type="HOGENOM" id="CLU_090664_1_0_9"/>
<dbReference type="InterPro" id="IPR003741">
    <property type="entry name" value="LUD_dom"/>
</dbReference>
<protein>
    <recommendedName>
        <fullName evidence="1">LUD domain-containing protein</fullName>
    </recommendedName>
</protein>
<dbReference type="Pfam" id="PF02589">
    <property type="entry name" value="LUD_dom"/>
    <property type="match status" value="1"/>
</dbReference>